<evidence type="ECO:0000256" key="1">
    <source>
        <dbReference type="SAM" id="Coils"/>
    </source>
</evidence>
<protein>
    <submittedName>
        <fullName evidence="2">Uncharacterized protein</fullName>
    </submittedName>
</protein>
<dbReference type="EMBL" id="JXRP01000013">
    <property type="protein sequence ID" value="KIL48284.1"/>
    <property type="molecule type" value="Genomic_DNA"/>
</dbReference>
<feature type="coiled-coil region" evidence="1">
    <location>
        <begin position="40"/>
        <end position="67"/>
    </location>
</feature>
<dbReference type="RefSeq" id="WP_041087909.1">
    <property type="nucleotide sequence ID" value="NZ_JXRP01000013.1"/>
</dbReference>
<dbReference type="Proteomes" id="UP000031938">
    <property type="component" value="Unassembled WGS sequence"/>
</dbReference>
<reference evidence="2 3" key="1">
    <citation type="submission" date="2015-01" db="EMBL/GenBank/DDBJ databases">
        <title>Genome sequencing of Jeotgalibacillus soli.</title>
        <authorList>
            <person name="Goh K.M."/>
            <person name="Chan K.-G."/>
            <person name="Yaakop A.S."/>
            <person name="Ee R."/>
            <person name="Gan H.M."/>
            <person name="Chan C.S."/>
        </authorList>
    </citation>
    <scope>NUCLEOTIDE SEQUENCE [LARGE SCALE GENOMIC DNA]</scope>
    <source>
        <strain evidence="2 3">P9</strain>
    </source>
</reference>
<organism evidence="2 3">
    <name type="scientific">Jeotgalibacillus soli</name>
    <dbReference type="NCBI Taxonomy" id="889306"/>
    <lineage>
        <taxon>Bacteria</taxon>
        <taxon>Bacillati</taxon>
        <taxon>Bacillota</taxon>
        <taxon>Bacilli</taxon>
        <taxon>Bacillales</taxon>
        <taxon>Caryophanaceae</taxon>
        <taxon>Jeotgalibacillus</taxon>
    </lineage>
</organism>
<gene>
    <name evidence="2" type="ORF">KP78_17310</name>
</gene>
<keyword evidence="3" id="KW-1185">Reference proteome</keyword>
<dbReference type="PATRIC" id="fig|889306.3.peg.1742"/>
<accession>A0A0C2S2N0</accession>
<evidence type="ECO:0000313" key="3">
    <source>
        <dbReference type="Proteomes" id="UP000031938"/>
    </source>
</evidence>
<evidence type="ECO:0000313" key="2">
    <source>
        <dbReference type="EMBL" id="KIL48284.1"/>
    </source>
</evidence>
<dbReference type="AlphaFoldDB" id="A0A0C2S2N0"/>
<comment type="caution">
    <text evidence="2">The sequence shown here is derived from an EMBL/GenBank/DDBJ whole genome shotgun (WGS) entry which is preliminary data.</text>
</comment>
<proteinExistence type="predicted"/>
<sequence>MFNEVEYQITIVQKLLDLTNGQIQEYEEKVLYEKRKISEIKIQLIILEELKNMYEDLENENIDHDINLFSEEQATLMTRLAEVEKQKPHNYYARRDVYTIVLDRLKAELNEDEKPDEETQAKAI</sequence>
<name>A0A0C2S2N0_9BACL</name>
<keyword evidence="1" id="KW-0175">Coiled coil</keyword>